<keyword evidence="2" id="KW-1185">Reference proteome</keyword>
<dbReference type="Proteomes" id="UP000054538">
    <property type="component" value="Unassembled WGS sequence"/>
</dbReference>
<evidence type="ECO:0000313" key="1">
    <source>
        <dbReference type="EMBL" id="KIK93794.1"/>
    </source>
</evidence>
<protein>
    <recommendedName>
        <fullName evidence="3">HAT C-terminal dimerisation domain-containing protein</fullName>
    </recommendedName>
</protein>
<sequence>MPIRWSSTYVMIDQAKKKKYVNTFVYELGLQQPTSEKCDQVVLMKLTANEWKHVGLFASLLVHADNAQQNVSSDAGPTLHLALPALEALHKAWDSCAIQSKYSVFSTGLKKDSDPYTMVMLLDPSSKDRHFKKYLDSDLHAEALGHAEKIFKTHHLEIYGEGGDPASPKKISKIGKLLRELSSDEGEEHDEDEVADQSPWLKELNPYLNSSHSCPTGMSIVQWWRVDCFSELESISNSTQINAQLYPAFSAAAQTITKYHSCLKGDIVEAIQVLHMLYSCDLMFHEPGPSSALELKLEGGDEAGAEAEIQAKENLD</sequence>
<organism evidence="1 2">
    <name type="scientific">Paxillus rubicundulus Ve08.2h10</name>
    <dbReference type="NCBI Taxonomy" id="930991"/>
    <lineage>
        <taxon>Eukaryota</taxon>
        <taxon>Fungi</taxon>
        <taxon>Dikarya</taxon>
        <taxon>Basidiomycota</taxon>
        <taxon>Agaricomycotina</taxon>
        <taxon>Agaricomycetes</taxon>
        <taxon>Agaricomycetidae</taxon>
        <taxon>Boletales</taxon>
        <taxon>Paxilineae</taxon>
        <taxon>Paxillaceae</taxon>
        <taxon>Paxillus</taxon>
    </lineage>
</organism>
<evidence type="ECO:0008006" key="3">
    <source>
        <dbReference type="Google" id="ProtNLM"/>
    </source>
</evidence>
<dbReference type="SUPFAM" id="SSF53098">
    <property type="entry name" value="Ribonuclease H-like"/>
    <property type="match status" value="1"/>
</dbReference>
<dbReference type="InParanoid" id="A0A0D0E125"/>
<dbReference type="AlphaFoldDB" id="A0A0D0E125"/>
<dbReference type="HOGENOM" id="CLU_009123_2_1_1"/>
<dbReference type="InterPro" id="IPR012337">
    <property type="entry name" value="RNaseH-like_sf"/>
</dbReference>
<proteinExistence type="predicted"/>
<reference evidence="2" key="2">
    <citation type="submission" date="2015-01" db="EMBL/GenBank/DDBJ databases">
        <title>Evolutionary Origins and Diversification of the Mycorrhizal Mutualists.</title>
        <authorList>
            <consortium name="DOE Joint Genome Institute"/>
            <consortium name="Mycorrhizal Genomics Consortium"/>
            <person name="Kohler A."/>
            <person name="Kuo A."/>
            <person name="Nagy L.G."/>
            <person name="Floudas D."/>
            <person name="Copeland A."/>
            <person name="Barry K.W."/>
            <person name="Cichocki N."/>
            <person name="Veneault-Fourrey C."/>
            <person name="LaButti K."/>
            <person name="Lindquist E.A."/>
            <person name="Lipzen A."/>
            <person name="Lundell T."/>
            <person name="Morin E."/>
            <person name="Murat C."/>
            <person name="Riley R."/>
            <person name="Ohm R."/>
            <person name="Sun H."/>
            <person name="Tunlid A."/>
            <person name="Henrissat B."/>
            <person name="Grigoriev I.V."/>
            <person name="Hibbett D.S."/>
            <person name="Martin F."/>
        </authorList>
    </citation>
    <scope>NUCLEOTIDE SEQUENCE [LARGE SCALE GENOMIC DNA]</scope>
    <source>
        <strain evidence="2">Ve08.2h10</strain>
    </source>
</reference>
<accession>A0A0D0E125</accession>
<reference evidence="1 2" key="1">
    <citation type="submission" date="2014-04" db="EMBL/GenBank/DDBJ databases">
        <authorList>
            <consortium name="DOE Joint Genome Institute"/>
            <person name="Kuo A."/>
            <person name="Kohler A."/>
            <person name="Jargeat P."/>
            <person name="Nagy L.G."/>
            <person name="Floudas D."/>
            <person name="Copeland A."/>
            <person name="Barry K.W."/>
            <person name="Cichocki N."/>
            <person name="Veneault-Fourrey C."/>
            <person name="LaButti K."/>
            <person name="Lindquist E.A."/>
            <person name="Lipzen A."/>
            <person name="Lundell T."/>
            <person name="Morin E."/>
            <person name="Murat C."/>
            <person name="Sun H."/>
            <person name="Tunlid A."/>
            <person name="Henrissat B."/>
            <person name="Grigoriev I.V."/>
            <person name="Hibbett D.S."/>
            <person name="Martin F."/>
            <person name="Nordberg H.P."/>
            <person name="Cantor M.N."/>
            <person name="Hua S.X."/>
        </authorList>
    </citation>
    <scope>NUCLEOTIDE SEQUENCE [LARGE SCALE GENOMIC DNA]</scope>
    <source>
        <strain evidence="1 2">Ve08.2h10</strain>
    </source>
</reference>
<evidence type="ECO:0000313" key="2">
    <source>
        <dbReference type="Proteomes" id="UP000054538"/>
    </source>
</evidence>
<dbReference type="EMBL" id="KN825154">
    <property type="protein sequence ID" value="KIK93794.1"/>
    <property type="molecule type" value="Genomic_DNA"/>
</dbReference>
<gene>
    <name evidence="1" type="ORF">PAXRUDRAFT_12432</name>
</gene>
<name>A0A0D0E125_9AGAM</name>
<dbReference type="OrthoDB" id="2690041at2759"/>